<protein>
    <submittedName>
        <fullName evidence="3">Protein tyrosine/serine phosphatase</fullName>
    </submittedName>
</protein>
<reference evidence="3 4" key="1">
    <citation type="submission" date="2010-07" db="EMBL/GenBank/DDBJ databases">
        <title>The draft genome of Paenibacillus curdlanolyticus YK9.</title>
        <authorList>
            <consortium name="US DOE Joint Genome Institute (JGI-PGF)"/>
            <person name="Lucas S."/>
            <person name="Copeland A."/>
            <person name="Lapidus A."/>
            <person name="Cheng J.-F."/>
            <person name="Bruce D."/>
            <person name="Goodwin L."/>
            <person name="Pitluck S."/>
            <person name="Land M.L."/>
            <person name="Hauser L."/>
            <person name="Chang Y.-J."/>
            <person name="Jeffries C."/>
            <person name="Anderson I.J."/>
            <person name="Johnson E."/>
            <person name="Loganathan U."/>
            <person name="Mulhopadhyay B."/>
            <person name="Kyrpides N."/>
            <person name="Woyke T.J."/>
        </authorList>
    </citation>
    <scope>NUCLEOTIDE SEQUENCE [LARGE SCALE GENOMIC DNA]</scope>
    <source>
        <strain evidence="3 4">YK9</strain>
    </source>
</reference>
<evidence type="ECO:0000256" key="2">
    <source>
        <dbReference type="SAM" id="SignalP"/>
    </source>
</evidence>
<dbReference type="EMBL" id="AEDD01000003">
    <property type="protein sequence ID" value="EFM12001.1"/>
    <property type="molecule type" value="Genomic_DNA"/>
</dbReference>
<accession>E0I7I5</accession>
<dbReference type="PANTHER" id="PTHR31126:SF1">
    <property type="entry name" value="TYROSINE SPECIFIC PROTEIN PHOSPHATASES DOMAIN-CONTAINING PROTEIN"/>
    <property type="match status" value="1"/>
</dbReference>
<dbReference type="eggNOG" id="COG2365">
    <property type="taxonomic scope" value="Bacteria"/>
</dbReference>
<dbReference type="Gene3D" id="3.90.190.10">
    <property type="entry name" value="Protein tyrosine phosphatase superfamily"/>
    <property type="match status" value="1"/>
</dbReference>
<dbReference type="GO" id="GO:0004721">
    <property type="term" value="F:phosphoprotein phosphatase activity"/>
    <property type="evidence" value="ECO:0007669"/>
    <property type="project" value="InterPro"/>
</dbReference>
<dbReference type="RefSeq" id="WP_006037620.1">
    <property type="nucleotide sequence ID" value="NZ_AEDD01000003.1"/>
</dbReference>
<feature type="chain" id="PRO_5003136140" evidence="2">
    <location>
        <begin position="31"/>
        <end position="381"/>
    </location>
</feature>
<dbReference type="Proteomes" id="UP000005387">
    <property type="component" value="Unassembled WGS sequence"/>
</dbReference>
<gene>
    <name evidence="3" type="ORF">PaecuDRAFT_1609</name>
</gene>
<organism evidence="3 4">
    <name type="scientific">Paenibacillus curdlanolyticus YK9</name>
    <dbReference type="NCBI Taxonomy" id="717606"/>
    <lineage>
        <taxon>Bacteria</taxon>
        <taxon>Bacillati</taxon>
        <taxon>Bacillota</taxon>
        <taxon>Bacilli</taxon>
        <taxon>Bacillales</taxon>
        <taxon>Paenibacillaceae</taxon>
        <taxon>Paenibacillus</taxon>
    </lineage>
</organism>
<dbReference type="InterPro" id="IPR029021">
    <property type="entry name" value="Prot-tyrosine_phosphatase-like"/>
</dbReference>
<dbReference type="SUPFAM" id="SSF52799">
    <property type="entry name" value="(Phosphotyrosine protein) phosphatases II"/>
    <property type="match status" value="1"/>
</dbReference>
<keyword evidence="2" id="KW-0732">Signal</keyword>
<proteinExistence type="inferred from homology"/>
<sequence>MKSINRFCAASIVTASIAAAAIWSPVQANAAAPVVSAKQSVGQFTQSSVVRDKNGNYIIRWKANQDLGSAKVYWSTSPDQIEKNGKELARTYTRYNGLVAADPKPGQRVYFLIKGGNGATIKAAERAVELQGVVNFRDLGGYATSDGRHVKWGKLFRSGELAGLTDADKLQLKTIGLKTIIDYRSNAEVAQKPDPALSGATNIRMPAMKEVEGSSNATDLNSLIATGDLSALGKPGEMLVEANKGLVQAPDAYVSLMDALLAEKTAPIVQHCTAGKDRAGLGSAIILLTLGVSESTVMDDFLLSNVYRAEANKQAMAYMGTIIKDADALASLQALMEVRQEYLQAAIDTMKQQYGSIDGFIEKGLGVSKAERAKLQAMYLE</sequence>
<dbReference type="Pfam" id="PF13350">
    <property type="entry name" value="Y_phosphatase3"/>
    <property type="match status" value="1"/>
</dbReference>
<dbReference type="AlphaFoldDB" id="E0I7I5"/>
<evidence type="ECO:0000256" key="1">
    <source>
        <dbReference type="ARBA" id="ARBA00009580"/>
    </source>
</evidence>
<dbReference type="PANTHER" id="PTHR31126">
    <property type="entry name" value="TYROSINE-PROTEIN PHOSPHATASE"/>
    <property type="match status" value="1"/>
</dbReference>
<dbReference type="InterPro" id="IPR026893">
    <property type="entry name" value="Tyr/Ser_Pase_IphP-type"/>
</dbReference>
<name>E0I7I5_9BACL</name>
<dbReference type="STRING" id="717606.PaecuDRAFT_1609"/>
<evidence type="ECO:0000313" key="3">
    <source>
        <dbReference type="EMBL" id="EFM12001.1"/>
    </source>
</evidence>
<keyword evidence="4" id="KW-1185">Reference proteome</keyword>
<feature type="signal peptide" evidence="2">
    <location>
        <begin position="1"/>
        <end position="30"/>
    </location>
</feature>
<evidence type="ECO:0000313" key="4">
    <source>
        <dbReference type="Proteomes" id="UP000005387"/>
    </source>
</evidence>
<comment type="similarity">
    <text evidence="1">Belongs to the protein-tyrosine phosphatase family.</text>
</comment>